<evidence type="ECO:0000256" key="2">
    <source>
        <dbReference type="SAM" id="Phobius"/>
    </source>
</evidence>
<dbReference type="AlphaFoldDB" id="A0A1L9RD56"/>
<feature type="region of interest" description="Disordered" evidence="1">
    <location>
        <begin position="1"/>
        <end position="27"/>
    </location>
</feature>
<accession>A0A1L9RD56</accession>
<keyword evidence="2" id="KW-1133">Transmembrane helix</keyword>
<dbReference type="Proteomes" id="UP000184383">
    <property type="component" value="Unassembled WGS sequence"/>
</dbReference>
<evidence type="ECO:0000256" key="1">
    <source>
        <dbReference type="SAM" id="MobiDB-lite"/>
    </source>
</evidence>
<feature type="transmembrane region" description="Helical" evidence="2">
    <location>
        <begin position="39"/>
        <end position="60"/>
    </location>
</feature>
<sequence>MPTSTQDESIQSNSLHRSQQNGRGRSSPGMPFWTVEHHLGHVTFGWFIWATIFVTQCKGYMFHVTRFDSSMMRSSAHHPRLFWPALHVFLSTRALRFMSVYIPSRKLSYLSHFRVLDLGSHYMSHISAMSIQSRKILYGSANPQHSSSMP</sequence>
<dbReference type="VEuPathDB" id="FungiDB:ASPWEDRAFT_597248"/>
<evidence type="ECO:0000313" key="3">
    <source>
        <dbReference type="EMBL" id="OJJ32879.1"/>
    </source>
</evidence>
<name>A0A1L9RD56_ASPWE</name>
<feature type="compositionally biased region" description="Polar residues" evidence="1">
    <location>
        <begin position="1"/>
        <end position="24"/>
    </location>
</feature>
<dbReference type="GeneID" id="63754312"/>
<reference evidence="4" key="1">
    <citation type="journal article" date="2017" name="Genome Biol.">
        <title>Comparative genomics reveals high biological diversity and specific adaptations in the industrially and medically important fungal genus Aspergillus.</title>
        <authorList>
            <person name="de Vries R.P."/>
            <person name="Riley R."/>
            <person name="Wiebenga A."/>
            <person name="Aguilar-Osorio G."/>
            <person name="Amillis S."/>
            <person name="Uchima C.A."/>
            <person name="Anderluh G."/>
            <person name="Asadollahi M."/>
            <person name="Askin M."/>
            <person name="Barry K."/>
            <person name="Battaglia E."/>
            <person name="Bayram O."/>
            <person name="Benocci T."/>
            <person name="Braus-Stromeyer S.A."/>
            <person name="Caldana C."/>
            <person name="Canovas D."/>
            <person name="Cerqueira G.C."/>
            <person name="Chen F."/>
            <person name="Chen W."/>
            <person name="Choi C."/>
            <person name="Clum A."/>
            <person name="Dos Santos R.A."/>
            <person name="Damasio A.R."/>
            <person name="Diallinas G."/>
            <person name="Emri T."/>
            <person name="Fekete E."/>
            <person name="Flipphi M."/>
            <person name="Freyberg S."/>
            <person name="Gallo A."/>
            <person name="Gournas C."/>
            <person name="Habgood R."/>
            <person name="Hainaut M."/>
            <person name="Harispe M.L."/>
            <person name="Henrissat B."/>
            <person name="Hilden K.S."/>
            <person name="Hope R."/>
            <person name="Hossain A."/>
            <person name="Karabika E."/>
            <person name="Karaffa L."/>
            <person name="Karanyi Z."/>
            <person name="Krasevec N."/>
            <person name="Kuo A."/>
            <person name="Kusch H."/>
            <person name="LaButti K."/>
            <person name="Lagendijk E.L."/>
            <person name="Lapidus A."/>
            <person name="Levasseur A."/>
            <person name="Lindquist E."/>
            <person name="Lipzen A."/>
            <person name="Logrieco A.F."/>
            <person name="MacCabe A."/>
            <person name="Maekelae M.R."/>
            <person name="Malavazi I."/>
            <person name="Melin P."/>
            <person name="Meyer V."/>
            <person name="Mielnichuk N."/>
            <person name="Miskei M."/>
            <person name="Molnar A.P."/>
            <person name="Mule G."/>
            <person name="Ngan C.Y."/>
            <person name="Orejas M."/>
            <person name="Orosz E."/>
            <person name="Ouedraogo J.P."/>
            <person name="Overkamp K.M."/>
            <person name="Park H.-S."/>
            <person name="Perrone G."/>
            <person name="Piumi F."/>
            <person name="Punt P.J."/>
            <person name="Ram A.F."/>
            <person name="Ramon A."/>
            <person name="Rauscher S."/>
            <person name="Record E."/>
            <person name="Riano-Pachon D.M."/>
            <person name="Robert V."/>
            <person name="Roehrig J."/>
            <person name="Ruller R."/>
            <person name="Salamov A."/>
            <person name="Salih N.S."/>
            <person name="Samson R.A."/>
            <person name="Sandor E."/>
            <person name="Sanguinetti M."/>
            <person name="Schuetze T."/>
            <person name="Sepcic K."/>
            <person name="Shelest E."/>
            <person name="Sherlock G."/>
            <person name="Sophianopoulou V."/>
            <person name="Squina F.M."/>
            <person name="Sun H."/>
            <person name="Susca A."/>
            <person name="Todd R.B."/>
            <person name="Tsang A."/>
            <person name="Unkles S.E."/>
            <person name="van de Wiele N."/>
            <person name="van Rossen-Uffink D."/>
            <person name="Oliveira J.V."/>
            <person name="Vesth T.C."/>
            <person name="Visser J."/>
            <person name="Yu J.-H."/>
            <person name="Zhou M."/>
            <person name="Andersen M.R."/>
            <person name="Archer D.B."/>
            <person name="Baker S.E."/>
            <person name="Benoit I."/>
            <person name="Brakhage A.A."/>
            <person name="Braus G.H."/>
            <person name="Fischer R."/>
            <person name="Frisvad J.C."/>
            <person name="Goldman G.H."/>
            <person name="Houbraken J."/>
            <person name="Oakley B."/>
            <person name="Pocsi I."/>
            <person name="Scazzocchio C."/>
            <person name="Seiboth B."/>
            <person name="vanKuyk P.A."/>
            <person name="Wortman J."/>
            <person name="Dyer P.S."/>
            <person name="Grigoriev I.V."/>
        </authorList>
    </citation>
    <scope>NUCLEOTIDE SEQUENCE [LARGE SCALE GENOMIC DNA]</scope>
    <source>
        <strain evidence="4">DTO 134E9</strain>
    </source>
</reference>
<keyword evidence="4" id="KW-1185">Reference proteome</keyword>
<protein>
    <submittedName>
        <fullName evidence="3">Uncharacterized protein</fullName>
    </submittedName>
</protein>
<keyword evidence="2" id="KW-0812">Transmembrane</keyword>
<dbReference type="RefSeq" id="XP_040686556.1">
    <property type="nucleotide sequence ID" value="XM_040838464.1"/>
</dbReference>
<keyword evidence="2" id="KW-0472">Membrane</keyword>
<dbReference type="EMBL" id="KV878214">
    <property type="protein sequence ID" value="OJJ32879.1"/>
    <property type="molecule type" value="Genomic_DNA"/>
</dbReference>
<evidence type="ECO:0000313" key="4">
    <source>
        <dbReference type="Proteomes" id="UP000184383"/>
    </source>
</evidence>
<gene>
    <name evidence="3" type="ORF">ASPWEDRAFT_597248</name>
</gene>
<organism evidence="3 4">
    <name type="scientific">Aspergillus wentii DTO 134E9</name>
    <dbReference type="NCBI Taxonomy" id="1073089"/>
    <lineage>
        <taxon>Eukaryota</taxon>
        <taxon>Fungi</taxon>
        <taxon>Dikarya</taxon>
        <taxon>Ascomycota</taxon>
        <taxon>Pezizomycotina</taxon>
        <taxon>Eurotiomycetes</taxon>
        <taxon>Eurotiomycetidae</taxon>
        <taxon>Eurotiales</taxon>
        <taxon>Aspergillaceae</taxon>
        <taxon>Aspergillus</taxon>
        <taxon>Aspergillus subgen. Cremei</taxon>
    </lineage>
</organism>
<proteinExistence type="predicted"/>